<proteinExistence type="predicted"/>
<protein>
    <submittedName>
        <fullName evidence="2">General secretion pathway protein GspC</fullName>
    </submittedName>
</protein>
<accession>A0A150QSR3</accession>
<reference evidence="2 3" key="1">
    <citation type="submission" date="2014-02" db="EMBL/GenBank/DDBJ databases">
        <title>The small core and large imbalanced accessory genome model reveals a collaborative survival strategy of Sorangium cellulosum strains in nature.</title>
        <authorList>
            <person name="Han K."/>
            <person name="Peng R."/>
            <person name="Blom J."/>
            <person name="Li Y.-Z."/>
        </authorList>
    </citation>
    <scope>NUCLEOTIDE SEQUENCE [LARGE SCALE GENOMIC DNA]</scope>
    <source>
        <strain evidence="2 3">So0008-312</strain>
    </source>
</reference>
<sequence length="327" mass="34618">MGIDAILKRYFPWVLGVLIALAAYFQASGMGQLVASSVAVDAPPPPPPRPPARPGAFGSTASADHATNAGPILSRNPFDSVTGPLDGKPVELPNIQQEMANKDPYADPSCDGARVLLITQAEDPEWSFAAMSGSDGKAILRRQGDEIAGQTVYYVGWDRVWLTSGSARCQAIVGGNNAGARASASPAPATAPPPTASTAKAAARGGKKVPPEIASKIQRVSETEFNVERSAVDAILENQGELMRSARIVPEKEGDKVVGIRMFGIRPDSLLGTLGLENGDRLSSINGFEMSDPQKALEAYARLRTADRLTVTINRKGKPMNIDFNIK</sequence>
<dbReference type="OrthoDB" id="341285at2"/>
<feature type="region of interest" description="Disordered" evidence="1">
    <location>
        <begin position="177"/>
        <end position="209"/>
    </location>
</feature>
<dbReference type="InterPro" id="IPR036034">
    <property type="entry name" value="PDZ_sf"/>
</dbReference>
<feature type="region of interest" description="Disordered" evidence="1">
    <location>
        <begin position="41"/>
        <end position="77"/>
    </location>
</feature>
<dbReference type="SUPFAM" id="SSF50156">
    <property type="entry name" value="PDZ domain-like"/>
    <property type="match status" value="1"/>
</dbReference>
<dbReference type="EMBL" id="JEMA01000364">
    <property type="protein sequence ID" value="KYF70994.1"/>
    <property type="molecule type" value="Genomic_DNA"/>
</dbReference>
<evidence type="ECO:0000313" key="3">
    <source>
        <dbReference type="Proteomes" id="UP000075260"/>
    </source>
</evidence>
<evidence type="ECO:0000256" key="1">
    <source>
        <dbReference type="SAM" id="MobiDB-lite"/>
    </source>
</evidence>
<organism evidence="2 3">
    <name type="scientific">Sorangium cellulosum</name>
    <name type="common">Polyangium cellulosum</name>
    <dbReference type="NCBI Taxonomy" id="56"/>
    <lineage>
        <taxon>Bacteria</taxon>
        <taxon>Pseudomonadati</taxon>
        <taxon>Myxococcota</taxon>
        <taxon>Polyangia</taxon>
        <taxon>Polyangiales</taxon>
        <taxon>Polyangiaceae</taxon>
        <taxon>Sorangium</taxon>
    </lineage>
</organism>
<comment type="caution">
    <text evidence="2">The sequence shown here is derived from an EMBL/GenBank/DDBJ whole genome shotgun (WGS) entry which is preliminary data.</text>
</comment>
<feature type="compositionally biased region" description="Pro residues" evidence="1">
    <location>
        <begin position="42"/>
        <end position="53"/>
    </location>
</feature>
<dbReference type="Gene3D" id="2.30.42.10">
    <property type="match status" value="1"/>
</dbReference>
<dbReference type="NCBIfam" id="NF041515">
    <property type="entry name" value="GspC_delta"/>
    <property type="match status" value="1"/>
</dbReference>
<gene>
    <name evidence="2" type="ORF">BE15_26915</name>
</gene>
<dbReference type="Proteomes" id="UP000075260">
    <property type="component" value="Unassembled WGS sequence"/>
</dbReference>
<dbReference type="RefSeq" id="WP_061607246.1">
    <property type="nucleotide sequence ID" value="NZ_JEMA01000364.1"/>
</dbReference>
<name>A0A150QSR3_SORCE</name>
<feature type="compositionally biased region" description="Low complexity" evidence="1">
    <location>
        <begin position="178"/>
        <end position="188"/>
    </location>
</feature>
<dbReference type="AlphaFoldDB" id="A0A150QSR3"/>
<evidence type="ECO:0000313" key="2">
    <source>
        <dbReference type="EMBL" id="KYF70994.1"/>
    </source>
</evidence>